<dbReference type="EMBL" id="CP102332">
    <property type="protein sequence ID" value="UUS31028.1"/>
    <property type="molecule type" value="Genomic_DNA"/>
</dbReference>
<reference evidence="2" key="1">
    <citation type="submission" date="2022-08" db="EMBL/GenBank/DDBJ databases">
        <title>Streptomyces changanensis sp. nov., an actinomycete isolated from soil.</title>
        <authorList>
            <person name="Wu H."/>
            <person name="Han L."/>
        </authorList>
    </citation>
    <scope>NUCLEOTIDE SEQUENCE</scope>
    <source>
        <strain evidence="2">HL-66</strain>
    </source>
</reference>
<dbReference type="SUPFAM" id="SSF89372">
    <property type="entry name" value="Fucose-specific lectin"/>
    <property type="match status" value="1"/>
</dbReference>
<dbReference type="InterPro" id="IPR058502">
    <property type="entry name" value="PLL-like_beta-prop"/>
</dbReference>
<name>A0ABY5N837_9ACTN</name>
<feature type="domain" description="PLL-like beta propeller" evidence="1">
    <location>
        <begin position="146"/>
        <end position="275"/>
    </location>
</feature>
<evidence type="ECO:0000313" key="2">
    <source>
        <dbReference type="EMBL" id="UUS31028.1"/>
    </source>
</evidence>
<accession>A0ABY5N837</accession>
<dbReference type="Pfam" id="PF26607">
    <property type="entry name" value="DUF8189"/>
    <property type="match status" value="1"/>
</dbReference>
<proteinExistence type="predicted"/>
<organism evidence="2 3">
    <name type="scientific">Streptomyces changanensis</name>
    <dbReference type="NCBI Taxonomy" id="2964669"/>
    <lineage>
        <taxon>Bacteria</taxon>
        <taxon>Bacillati</taxon>
        <taxon>Actinomycetota</taxon>
        <taxon>Actinomycetes</taxon>
        <taxon>Kitasatosporales</taxon>
        <taxon>Streptomycetaceae</taxon>
        <taxon>Streptomyces</taxon>
    </lineage>
</organism>
<evidence type="ECO:0000259" key="1">
    <source>
        <dbReference type="Pfam" id="PF26607"/>
    </source>
</evidence>
<gene>
    <name evidence="2" type="ORF">NRO40_09375</name>
</gene>
<sequence length="402" mass="41271">MAVLFVRKARKRAGESAPAEEAPQAVLDPSVPAATGWLVRGKDGRLTAYAPGDGGVLRWTETRPGGPHWTGPELIPAPGLLPYVAVAQGADGYVHLVGLRRAPLPDGRTGTEVVYALQYQSGRPVRDWRPLGSPYPADPSLAAQMGHPSAVVDTDGSLNVFVRNAGGGVCARSQAKTGAWNAWVDLKGADVRGTVSAALAGDGRVEVLAAASDRLLRWEREKPGVRFERAPDVSLRAAPSSAAAAVTGGDGGLSHFWHDADDRTVRAWRPPAEAVAGSEGPEDAREADPVAAAGGAARLGDGTGTGPVAVLRTVVDGHDCTVVAHRDEATGRSALAAYPTEDEGAGASWTLTGGPCLGAPALALDGAGRVVMAVIGTDGALWVARQKDESGLALGAWVRASA</sequence>
<protein>
    <recommendedName>
        <fullName evidence="1">PLL-like beta propeller domain-containing protein</fullName>
    </recommendedName>
</protein>
<keyword evidence="3" id="KW-1185">Reference proteome</keyword>
<evidence type="ECO:0000313" key="3">
    <source>
        <dbReference type="Proteomes" id="UP001060150"/>
    </source>
</evidence>
<dbReference type="Proteomes" id="UP001060150">
    <property type="component" value="Chromosome"/>
</dbReference>
<dbReference type="RefSeq" id="WP_079047202.1">
    <property type="nucleotide sequence ID" value="NZ_CP102332.1"/>
</dbReference>